<feature type="domain" description="3-deoxy-D-manno-octulosonic-acid transferase N-terminal" evidence="6">
    <location>
        <begin position="33"/>
        <end position="214"/>
    </location>
</feature>
<keyword evidence="2" id="KW-1003">Cell membrane</keyword>
<keyword evidence="2" id="KW-0997">Cell inner membrane</keyword>
<dbReference type="Pfam" id="PF00534">
    <property type="entry name" value="Glycos_transf_1"/>
    <property type="match status" value="1"/>
</dbReference>
<dbReference type="GO" id="GO:0009245">
    <property type="term" value="P:lipid A biosynthetic process"/>
    <property type="evidence" value="ECO:0007669"/>
    <property type="project" value="TreeGrafter"/>
</dbReference>
<dbReference type="PANTHER" id="PTHR42755:SF1">
    <property type="entry name" value="3-DEOXY-D-MANNO-OCTULOSONIC ACID TRANSFERASE, MITOCHONDRIAL-RELATED"/>
    <property type="match status" value="1"/>
</dbReference>
<comment type="caution">
    <text evidence="7">The sequence shown here is derived from an EMBL/GenBank/DDBJ whole genome shotgun (WGS) entry which is preliminary data.</text>
</comment>
<keyword evidence="7" id="KW-0328">Glycosyltransferase</keyword>
<evidence type="ECO:0000256" key="2">
    <source>
        <dbReference type="ARBA" id="ARBA00022519"/>
    </source>
</evidence>
<dbReference type="InterPro" id="IPR039901">
    <property type="entry name" value="Kdotransferase"/>
</dbReference>
<evidence type="ECO:0000259" key="5">
    <source>
        <dbReference type="Pfam" id="PF00534"/>
    </source>
</evidence>
<dbReference type="Gene3D" id="3.40.50.11720">
    <property type="entry name" value="3-Deoxy-D-manno-octulosonic-acid transferase, N-terminal domain"/>
    <property type="match status" value="1"/>
</dbReference>
<feature type="domain" description="Glycosyl transferase family 1" evidence="5">
    <location>
        <begin position="302"/>
        <end position="405"/>
    </location>
</feature>
<dbReference type="SUPFAM" id="SSF53756">
    <property type="entry name" value="UDP-Glycosyltransferase/glycogen phosphorylase"/>
    <property type="match status" value="1"/>
</dbReference>
<dbReference type="PANTHER" id="PTHR42755">
    <property type="entry name" value="3-DEOXY-MANNO-OCTULOSONATE CYTIDYLYLTRANSFERASE"/>
    <property type="match status" value="1"/>
</dbReference>
<sequence length="429" mass="47517">MIWLYRLLFFPVMLVASPYYLRRMLRRGGYGENFGQRFGAVPPMPAKRSGVKRIWLQAVSVGEVLAVGPLIEQLSSMPDAEVYLTTTTSTGYRLARDRYTARCVAIGYFPVDGWPFSARAWRRVRPDLVILAEGERWPEHIRQASSRGVPVVCINARMSDRGYRRMRRAPGLMRSLFGGVTLWLAGSDQDAERLRDLGFPADRVRTTGNLKLDITIPPMADEEKAALRRELGLAEGPTLLGSSTWPGEEEAVVRAWQACRAAGSVPALILVPRHAERRAEVRAALDTLGVRSHFRSNGPASAQVDVAVGDTTGELRKLTQLADVVFVGKSLPPHHEGQTPVEAAALGKPILFGPEMSNFREIARDLVRRGAAWIVRTPDELATSSRELLADPSKRAAMAEAARAWQHDNQGALARTVDELRRVLDRARA</sequence>
<dbReference type="InterPro" id="IPR038107">
    <property type="entry name" value="Glycos_transf_N_sf"/>
</dbReference>
<dbReference type="EC" id="2.4.99.12" evidence="7"/>
<organism evidence="7">
    <name type="scientific">mine drainage metagenome</name>
    <dbReference type="NCBI Taxonomy" id="410659"/>
    <lineage>
        <taxon>unclassified sequences</taxon>
        <taxon>metagenomes</taxon>
        <taxon>ecological metagenomes</taxon>
    </lineage>
</organism>
<evidence type="ECO:0000256" key="1">
    <source>
        <dbReference type="ARBA" id="ARBA00004196"/>
    </source>
</evidence>
<dbReference type="InterPro" id="IPR001296">
    <property type="entry name" value="Glyco_trans_1"/>
</dbReference>
<dbReference type="InterPro" id="IPR007507">
    <property type="entry name" value="Glycos_transf_N"/>
</dbReference>
<feature type="transmembrane region" description="Helical" evidence="4">
    <location>
        <begin position="6"/>
        <end position="21"/>
    </location>
</feature>
<dbReference type="GO" id="GO:0005886">
    <property type="term" value="C:plasma membrane"/>
    <property type="evidence" value="ECO:0007669"/>
    <property type="project" value="TreeGrafter"/>
</dbReference>
<dbReference type="Gene3D" id="3.40.50.2000">
    <property type="entry name" value="Glycogen Phosphorylase B"/>
    <property type="match status" value="1"/>
</dbReference>
<comment type="subcellular location">
    <subcellularLocation>
        <location evidence="1">Cell envelope</location>
    </subcellularLocation>
</comment>
<dbReference type="Pfam" id="PF04413">
    <property type="entry name" value="Glycos_transf_N"/>
    <property type="match status" value="1"/>
</dbReference>
<keyword evidence="4" id="KW-0472">Membrane</keyword>
<dbReference type="AlphaFoldDB" id="A0A1J5SJA0"/>
<name>A0A1J5SJA0_9ZZZZ</name>
<proteinExistence type="predicted"/>
<reference evidence="7" key="1">
    <citation type="submission" date="2016-10" db="EMBL/GenBank/DDBJ databases">
        <title>Sequence of Gallionella enrichment culture.</title>
        <authorList>
            <person name="Poehlein A."/>
            <person name="Muehling M."/>
            <person name="Daniel R."/>
        </authorList>
    </citation>
    <scope>NUCLEOTIDE SEQUENCE</scope>
</reference>
<keyword evidence="4" id="KW-0812">Transmembrane</keyword>
<evidence type="ECO:0000313" key="7">
    <source>
        <dbReference type="EMBL" id="OIR04120.1"/>
    </source>
</evidence>
<protein>
    <submittedName>
        <fullName evidence="7">3-deoxy-D-manno-octulosonic acid transferase</fullName>
        <ecNumber evidence="7">2.4.99.12</ecNumber>
        <ecNumber evidence="7">2.4.99.13</ecNumber>
    </submittedName>
</protein>
<dbReference type="GO" id="GO:0043842">
    <property type="term" value="F:Kdo transferase activity"/>
    <property type="evidence" value="ECO:0007669"/>
    <property type="project" value="UniProtKB-EC"/>
</dbReference>
<evidence type="ECO:0000256" key="3">
    <source>
        <dbReference type="ARBA" id="ARBA00022679"/>
    </source>
</evidence>
<dbReference type="GO" id="GO:0030313">
    <property type="term" value="C:cell envelope"/>
    <property type="evidence" value="ECO:0007669"/>
    <property type="project" value="UniProtKB-SubCell"/>
</dbReference>
<evidence type="ECO:0000259" key="6">
    <source>
        <dbReference type="Pfam" id="PF04413"/>
    </source>
</evidence>
<dbReference type="EMBL" id="MLJW01000060">
    <property type="protein sequence ID" value="OIR04120.1"/>
    <property type="molecule type" value="Genomic_DNA"/>
</dbReference>
<gene>
    <name evidence="7" type="primary">waaA_6</name>
    <name evidence="7" type="ORF">GALL_138510</name>
</gene>
<dbReference type="EC" id="2.4.99.13" evidence="7"/>
<evidence type="ECO:0000256" key="4">
    <source>
        <dbReference type="SAM" id="Phobius"/>
    </source>
</evidence>
<keyword evidence="3 7" id="KW-0808">Transferase</keyword>
<accession>A0A1J5SJA0</accession>
<keyword evidence="4" id="KW-1133">Transmembrane helix</keyword>